<comment type="caution">
    <text evidence="1">The sequence shown here is derived from an EMBL/GenBank/DDBJ whole genome shotgun (WGS) entry which is preliminary data.</text>
</comment>
<organism evidence="1 2">
    <name type="scientific">Mucuna pruriens</name>
    <name type="common">Velvet bean</name>
    <name type="synonym">Dolichos pruriens</name>
    <dbReference type="NCBI Taxonomy" id="157652"/>
    <lineage>
        <taxon>Eukaryota</taxon>
        <taxon>Viridiplantae</taxon>
        <taxon>Streptophyta</taxon>
        <taxon>Embryophyta</taxon>
        <taxon>Tracheophyta</taxon>
        <taxon>Spermatophyta</taxon>
        <taxon>Magnoliopsida</taxon>
        <taxon>eudicotyledons</taxon>
        <taxon>Gunneridae</taxon>
        <taxon>Pentapetalae</taxon>
        <taxon>rosids</taxon>
        <taxon>fabids</taxon>
        <taxon>Fabales</taxon>
        <taxon>Fabaceae</taxon>
        <taxon>Papilionoideae</taxon>
        <taxon>50 kb inversion clade</taxon>
        <taxon>NPAAA clade</taxon>
        <taxon>indigoferoid/millettioid clade</taxon>
        <taxon>Phaseoleae</taxon>
        <taxon>Mucuna</taxon>
    </lineage>
</organism>
<dbReference type="Proteomes" id="UP000257109">
    <property type="component" value="Unassembled WGS sequence"/>
</dbReference>
<name>A0A371HMS9_MUCPR</name>
<dbReference type="EMBL" id="QJKJ01002163">
    <property type="protein sequence ID" value="RDY04002.1"/>
    <property type="molecule type" value="Genomic_DNA"/>
</dbReference>
<protein>
    <submittedName>
        <fullName evidence="1">Uncharacterized protein</fullName>
    </submittedName>
</protein>
<evidence type="ECO:0000313" key="2">
    <source>
        <dbReference type="Proteomes" id="UP000257109"/>
    </source>
</evidence>
<gene>
    <name evidence="1" type="ORF">CR513_12340</name>
</gene>
<reference evidence="1" key="1">
    <citation type="submission" date="2018-05" db="EMBL/GenBank/DDBJ databases">
        <title>Draft genome of Mucuna pruriens seed.</title>
        <authorList>
            <person name="Nnadi N.E."/>
            <person name="Vos R."/>
            <person name="Hasami M.H."/>
            <person name="Devisetty U.K."/>
            <person name="Aguiy J.C."/>
        </authorList>
    </citation>
    <scope>NUCLEOTIDE SEQUENCE [LARGE SCALE GENOMIC DNA]</scope>
    <source>
        <strain evidence="1">JCA_2017</strain>
    </source>
</reference>
<accession>A0A371HMS9</accession>
<sequence>MGKNNEILKVVEAQISTLATLMTQQVQGLPLVQIEPNLKEDIKAIILRSRKKLSRPQRKETQLGPLKHETITQGSTNTFYKVKYTCSFPPKTKRMKRKISNLLGEFELVELNENCSTIILKQLPPKLKDPRIFTISCTIGNSDF</sequence>
<proteinExistence type="predicted"/>
<keyword evidence="2" id="KW-1185">Reference proteome</keyword>
<dbReference type="OrthoDB" id="1744547at2759"/>
<feature type="non-terminal residue" evidence="1">
    <location>
        <position position="1"/>
    </location>
</feature>
<dbReference type="AlphaFoldDB" id="A0A371HMS9"/>
<evidence type="ECO:0000313" key="1">
    <source>
        <dbReference type="EMBL" id="RDY04002.1"/>
    </source>
</evidence>